<reference evidence="1" key="1">
    <citation type="journal article" date="2023" name="Science">
        <title>Genome structures resolve the early diversification of teleost fishes.</title>
        <authorList>
            <person name="Parey E."/>
            <person name="Louis A."/>
            <person name="Montfort J."/>
            <person name="Bouchez O."/>
            <person name="Roques C."/>
            <person name="Iampietro C."/>
            <person name="Lluch J."/>
            <person name="Castinel A."/>
            <person name="Donnadieu C."/>
            <person name="Desvignes T."/>
            <person name="Floi Bucao C."/>
            <person name="Jouanno E."/>
            <person name="Wen M."/>
            <person name="Mejri S."/>
            <person name="Dirks R."/>
            <person name="Jansen H."/>
            <person name="Henkel C."/>
            <person name="Chen W.J."/>
            <person name="Zahm M."/>
            <person name="Cabau C."/>
            <person name="Klopp C."/>
            <person name="Thompson A.W."/>
            <person name="Robinson-Rechavi M."/>
            <person name="Braasch I."/>
            <person name="Lecointre G."/>
            <person name="Bobe J."/>
            <person name="Postlethwait J.H."/>
            <person name="Berthelot C."/>
            <person name="Roest Crollius H."/>
            <person name="Guiguen Y."/>
        </authorList>
    </citation>
    <scope>NUCLEOTIDE SEQUENCE</scope>
    <source>
        <strain evidence="1">NC1722</strain>
    </source>
</reference>
<evidence type="ECO:0000313" key="1">
    <source>
        <dbReference type="EMBL" id="KAJ8372386.1"/>
    </source>
</evidence>
<protein>
    <submittedName>
        <fullName evidence="1">Uncharacterized protein</fullName>
    </submittedName>
</protein>
<organism evidence="1 2">
    <name type="scientific">Aldrovandia affinis</name>
    <dbReference type="NCBI Taxonomy" id="143900"/>
    <lineage>
        <taxon>Eukaryota</taxon>
        <taxon>Metazoa</taxon>
        <taxon>Chordata</taxon>
        <taxon>Craniata</taxon>
        <taxon>Vertebrata</taxon>
        <taxon>Euteleostomi</taxon>
        <taxon>Actinopterygii</taxon>
        <taxon>Neopterygii</taxon>
        <taxon>Teleostei</taxon>
        <taxon>Notacanthiformes</taxon>
        <taxon>Halosauridae</taxon>
        <taxon>Aldrovandia</taxon>
    </lineage>
</organism>
<gene>
    <name evidence="1" type="ORF">AAFF_G00290190</name>
</gene>
<evidence type="ECO:0000313" key="2">
    <source>
        <dbReference type="Proteomes" id="UP001221898"/>
    </source>
</evidence>
<dbReference type="AlphaFoldDB" id="A0AAD7RC42"/>
<accession>A0AAD7RC42</accession>
<sequence>MEHLKPLNSLANYIGVAESSDPMHYLCQLCGMDNFHKDRGEVNWCDSPVLIHHAVTSVLRSGATSDTHSRCAIGP</sequence>
<name>A0AAD7RC42_9TELE</name>
<dbReference type="EMBL" id="JAINUG010000404">
    <property type="protein sequence ID" value="KAJ8372386.1"/>
    <property type="molecule type" value="Genomic_DNA"/>
</dbReference>
<proteinExistence type="predicted"/>
<keyword evidence="2" id="KW-1185">Reference proteome</keyword>
<comment type="caution">
    <text evidence="1">The sequence shown here is derived from an EMBL/GenBank/DDBJ whole genome shotgun (WGS) entry which is preliminary data.</text>
</comment>
<dbReference type="Proteomes" id="UP001221898">
    <property type="component" value="Unassembled WGS sequence"/>
</dbReference>